<proteinExistence type="predicted"/>
<dbReference type="SUPFAM" id="SSF52540">
    <property type="entry name" value="P-loop containing nucleoside triphosphate hydrolases"/>
    <property type="match status" value="1"/>
</dbReference>
<evidence type="ECO:0000313" key="2">
    <source>
        <dbReference type="Proteomes" id="UP000662703"/>
    </source>
</evidence>
<sequence length="154" mass="16256">MSSAFLQQLLSRRDTWRGRDLDGAARGGRPTGFAGLDRLLSQGGWPAHGLVELLCPLPCPPLLHLLLPVLAGDQTGARLIANPPERPSALALARAGVPLERLLVLHGERDGLLRACYEAAAGDTVSTLLLWAPGGALPTGTLRRLHLGAQPGRC</sequence>
<organism evidence="1 2">
    <name type="scientific">Alloalcanivorax profundimaris</name>
    <dbReference type="NCBI Taxonomy" id="2735259"/>
    <lineage>
        <taxon>Bacteria</taxon>
        <taxon>Pseudomonadati</taxon>
        <taxon>Pseudomonadota</taxon>
        <taxon>Gammaproteobacteria</taxon>
        <taxon>Oceanospirillales</taxon>
        <taxon>Alcanivoracaceae</taxon>
        <taxon>Alloalcanivorax</taxon>
    </lineage>
</organism>
<dbReference type="Proteomes" id="UP000662703">
    <property type="component" value="Unassembled WGS sequence"/>
</dbReference>
<name>A0ABS0AN52_9GAMM</name>
<dbReference type="Gene3D" id="3.40.50.300">
    <property type="entry name" value="P-loop containing nucleotide triphosphate hydrolases"/>
    <property type="match status" value="1"/>
</dbReference>
<dbReference type="EMBL" id="ARXX01000008">
    <property type="protein sequence ID" value="MBF5055563.1"/>
    <property type="molecule type" value="Genomic_DNA"/>
</dbReference>
<evidence type="ECO:0008006" key="3">
    <source>
        <dbReference type="Google" id="ProtNLM"/>
    </source>
</evidence>
<gene>
    <name evidence="1" type="ORF">Y5W_00857</name>
</gene>
<evidence type="ECO:0000313" key="1">
    <source>
        <dbReference type="EMBL" id="MBF5055563.1"/>
    </source>
</evidence>
<keyword evidence="2" id="KW-1185">Reference proteome</keyword>
<comment type="caution">
    <text evidence="1">The sequence shown here is derived from an EMBL/GenBank/DDBJ whole genome shotgun (WGS) entry which is preliminary data.</text>
</comment>
<feature type="non-terminal residue" evidence="1">
    <location>
        <position position="154"/>
    </location>
</feature>
<accession>A0ABS0AN52</accession>
<reference evidence="1 2" key="1">
    <citation type="submission" date="2012-09" db="EMBL/GenBank/DDBJ databases">
        <title>Genome Sequence of alkane-degrading Bacterium Alcanivorax sp. 521-1.</title>
        <authorList>
            <person name="Lai Q."/>
            <person name="Shao Z."/>
        </authorList>
    </citation>
    <scope>NUCLEOTIDE SEQUENCE [LARGE SCALE GENOMIC DNA]</scope>
    <source>
        <strain evidence="1 2">521-1</strain>
    </source>
</reference>
<dbReference type="RefSeq" id="WP_228548503.1">
    <property type="nucleotide sequence ID" value="NZ_ARXX01000008.1"/>
</dbReference>
<protein>
    <recommendedName>
        <fullName evidence="3">SOS cell division inhibitor SulA</fullName>
    </recommendedName>
</protein>
<dbReference type="InterPro" id="IPR027417">
    <property type="entry name" value="P-loop_NTPase"/>
</dbReference>